<protein>
    <submittedName>
        <fullName evidence="1">Uncharacterized protein</fullName>
    </submittedName>
</protein>
<evidence type="ECO:0000313" key="2">
    <source>
        <dbReference type="Proteomes" id="UP000694892"/>
    </source>
</evidence>
<gene>
    <name evidence="1" type="ORF">XELAEV_18046589mg</name>
</gene>
<evidence type="ECO:0000313" key="1">
    <source>
        <dbReference type="EMBL" id="OCT60565.1"/>
    </source>
</evidence>
<dbReference type="Proteomes" id="UP000694892">
    <property type="component" value="Chromosome 9_10S"/>
</dbReference>
<organism evidence="1 2">
    <name type="scientific">Xenopus laevis</name>
    <name type="common">African clawed frog</name>
    <dbReference type="NCBI Taxonomy" id="8355"/>
    <lineage>
        <taxon>Eukaryota</taxon>
        <taxon>Metazoa</taxon>
        <taxon>Chordata</taxon>
        <taxon>Craniata</taxon>
        <taxon>Vertebrata</taxon>
        <taxon>Euteleostomi</taxon>
        <taxon>Amphibia</taxon>
        <taxon>Batrachia</taxon>
        <taxon>Anura</taxon>
        <taxon>Pipoidea</taxon>
        <taxon>Pipidae</taxon>
        <taxon>Xenopodinae</taxon>
        <taxon>Xenopus</taxon>
        <taxon>Xenopus</taxon>
    </lineage>
</organism>
<name>A0A974BTH3_XENLA</name>
<proteinExistence type="predicted"/>
<sequence>MNLSDTCKYCKGLTKAAVQGSIVIQMSVYLQNKRQVMLCRSVCLWASILGCGHIRPPSVLSIAPGKLVGIYKGTLSPSALLLCMTGVGGAKYRKTISLPPIIPYLPLS</sequence>
<dbReference type="AlphaFoldDB" id="A0A974BTH3"/>
<dbReference type="EMBL" id="CM004483">
    <property type="protein sequence ID" value="OCT60565.1"/>
    <property type="molecule type" value="Genomic_DNA"/>
</dbReference>
<reference evidence="2" key="1">
    <citation type="journal article" date="2016" name="Nature">
        <title>Genome evolution in the allotetraploid frog Xenopus laevis.</title>
        <authorList>
            <person name="Session A.M."/>
            <person name="Uno Y."/>
            <person name="Kwon T."/>
            <person name="Chapman J.A."/>
            <person name="Toyoda A."/>
            <person name="Takahashi S."/>
            <person name="Fukui A."/>
            <person name="Hikosaka A."/>
            <person name="Suzuki A."/>
            <person name="Kondo M."/>
            <person name="van Heeringen S.J."/>
            <person name="Quigley I."/>
            <person name="Heinz S."/>
            <person name="Ogino H."/>
            <person name="Ochi H."/>
            <person name="Hellsten U."/>
            <person name="Lyons J.B."/>
            <person name="Simakov O."/>
            <person name="Putnam N."/>
            <person name="Stites J."/>
            <person name="Kuroki Y."/>
            <person name="Tanaka T."/>
            <person name="Michiue T."/>
            <person name="Watanabe M."/>
            <person name="Bogdanovic O."/>
            <person name="Lister R."/>
            <person name="Georgiou G."/>
            <person name="Paranjpe S.S."/>
            <person name="van Kruijsbergen I."/>
            <person name="Shu S."/>
            <person name="Carlson J."/>
            <person name="Kinoshita T."/>
            <person name="Ohta Y."/>
            <person name="Mawaribuchi S."/>
            <person name="Jenkins J."/>
            <person name="Grimwood J."/>
            <person name="Schmutz J."/>
            <person name="Mitros T."/>
            <person name="Mozaffari S.V."/>
            <person name="Suzuki Y."/>
            <person name="Haramoto Y."/>
            <person name="Yamamoto T.S."/>
            <person name="Takagi C."/>
            <person name="Heald R."/>
            <person name="Miller K."/>
            <person name="Haudenschild C."/>
            <person name="Kitzman J."/>
            <person name="Nakayama T."/>
            <person name="Izutsu Y."/>
            <person name="Robert J."/>
            <person name="Fortriede J."/>
            <person name="Burns K."/>
            <person name="Lotay V."/>
            <person name="Karimi K."/>
            <person name="Yasuoka Y."/>
            <person name="Dichmann D.S."/>
            <person name="Flajnik M.F."/>
            <person name="Houston D.W."/>
            <person name="Shendure J."/>
            <person name="DuPasquier L."/>
            <person name="Vize P.D."/>
            <person name="Zorn A.M."/>
            <person name="Ito M."/>
            <person name="Marcotte E.M."/>
            <person name="Wallingford J.B."/>
            <person name="Ito Y."/>
            <person name="Asashima M."/>
            <person name="Ueno N."/>
            <person name="Matsuda Y."/>
            <person name="Veenstra G.J."/>
            <person name="Fujiyama A."/>
            <person name="Harland R.M."/>
            <person name="Taira M."/>
            <person name="Rokhsar D.S."/>
        </authorList>
    </citation>
    <scope>NUCLEOTIDE SEQUENCE [LARGE SCALE GENOMIC DNA]</scope>
    <source>
        <strain evidence="2">J</strain>
    </source>
</reference>
<accession>A0A974BTH3</accession>